<comment type="caution">
    <text evidence="1">The sequence shown here is derived from an EMBL/GenBank/DDBJ whole genome shotgun (WGS) entry which is preliminary data.</text>
</comment>
<proteinExistence type="predicted"/>
<keyword evidence="2" id="KW-1185">Reference proteome</keyword>
<organism evidence="1 2">
    <name type="scientific">Rhododendron simsii</name>
    <name type="common">Sims's rhododendron</name>
    <dbReference type="NCBI Taxonomy" id="118357"/>
    <lineage>
        <taxon>Eukaryota</taxon>
        <taxon>Viridiplantae</taxon>
        <taxon>Streptophyta</taxon>
        <taxon>Embryophyta</taxon>
        <taxon>Tracheophyta</taxon>
        <taxon>Spermatophyta</taxon>
        <taxon>Magnoliopsida</taxon>
        <taxon>eudicotyledons</taxon>
        <taxon>Gunneridae</taxon>
        <taxon>Pentapetalae</taxon>
        <taxon>asterids</taxon>
        <taxon>Ericales</taxon>
        <taxon>Ericaceae</taxon>
        <taxon>Ericoideae</taxon>
        <taxon>Rhodoreae</taxon>
        <taxon>Rhododendron</taxon>
    </lineage>
</organism>
<reference evidence="1" key="1">
    <citation type="submission" date="2019-11" db="EMBL/GenBank/DDBJ databases">
        <authorList>
            <person name="Liu Y."/>
            <person name="Hou J."/>
            <person name="Li T.-Q."/>
            <person name="Guan C.-H."/>
            <person name="Wu X."/>
            <person name="Wu H.-Z."/>
            <person name="Ling F."/>
            <person name="Zhang R."/>
            <person name="Shi X.-G."/>
            <person name="Ren J.-P."/>
            <person name="Chen E.-F."/>
            <person name="Sun J.-M."/>
        </authorList>
    </citation>
    <scope>NUCLEOTIDE SEQUENCE</scope>
    <source>
        <strain evidence="1">Adult_tree_wgs_1</strain>
        <tissue evidence="1">Leaves</tissue>
    </source>
</reference>
<dbReference type="OrthoDB" id="1933708at2759"/>
<accession>A0A834LKL6</accession>
<evidence type="ECO:0000313" key="2">
    <source>
        <dbReference type="Proteomes" id="UP000626092"/>
    </source>
</evidence>
<sequence>MTPEKILKVGAGEKIVIVEILVEGDVGDFIDDVLEEELGEEFEDCDGNIVEDVHVADRKYNFLGENDYKISPLPIVVNGMHIPISNIKSSQDHVEGNCSFNCTPTCISTAPKEVSLILVNGSCIVLGSDIPSVIGSEVIYDVIEMDASHVLLARPWQFDIDIVYKGRDNTYSFNWESPEFVTDFKKSEQVYAMVVKSLVVEEMDKAKKFSFIIRHKSVVSNRVADPLSRRPDLLVTLAHEVVGFEFLKELYPEDEDFIEIWAVCIQNRFVSDFHVTDGYLFRDNRLCIPQSSLRESLIRDLHGGGLVHSATGKSPFSLVYVTPPKHTVDLVHLSRDPGVSVAAEAMAKQAQEVFNVGDLSEYHAE</sequence>
<dbReference type="EMBL" id="WJXA01000006">
    <property type="protein sequence ID" value="KAF7140759.1"/>
    <property type="molecule type" value="Genomic_DNA"/>
</dbReference>
<gene>
    <name evidence="1" type="ORF">RHSIM_Rhsim06G0132400</name>
</gene>
<dbReference type="AlphaFoldDB" id="A0A834LKL6"/>
<dbReference type="Proteomes" id="UP000626092">
    <property type="component" value="Unassembled WGS sequence"/>
</dbReference>
<name>A0A834LKL6_RHOSS</name>
<evidence type="ECO:0000313" key="1">
    <source>
        <dbReference type="EMBL" id="KAF7140759.1"/>
    </source>
</evidence>
<protein>
    <submittedName>
        <fullName evidence="1">Uncharacterized protein</fullName>
    </submittedName>
</protein>